<feature type="signal peptide" evidence="1">
    <location>
        <begin position="1"/>
        <end position="19"/>
    </location>
</feature>
<sequence length="156" mass="17051">MIGYRLAACALALVSAAHASPVLAATPSQLAEAQRYVETIYKRLPGSFDYRTVRYAPTLKALIARDDACARKAGGICAIDSVPFCDCQDTSADYRLLRSAVMAKGRSGARVMVEMRNFGKVRYAVDLVLSNDKWFVSDITTPSTPSLVARLQRDLK</sequence>
<evidence type="ECO:0008006" key="4">
    <source>
        <dbReference type="Google" id="ProtNLM"/>
    </source>
</evidence>
<proteinExistence type="predicted"/>
<dbReference type="Proteomes" id="UP000248014">
    <property type="component" value="Unassembled WGS sequence"/>
</dbReference>
<name>A0A2V3VCR1_9SPHN</name>
<dbReference type="AlphaFoldDB" id="A0A2V3VCR1"/>
<comment type="caution">
    <text evidence="2">The sequence shown here is derived from an EMBL/GenBank/DDBJ whole genome shotgun (WGS) entry which is preliminary data.</text>
</comment>
<protein>
    <recommendedName>
        <fullName evidence="4">DUF3828 domain-containing protein</fullName>
    </recommendedName>
</protein>
<accession>A0A2V3VCR1</accession>
<keyword evidence="1" id="KW-0732">Signal</keyword>
<organism evidence="2 3">
    <name type="scientific">Blastomonas natatoria</name>
    <dbReference type="NCBI Taxonomy" id="34015"/>
    <lineage>
        <taxon>Bacteria</taxon>
        <taxon>Pseudomonadati</taxon>
        <taxon>Pseudomonadota</taxon>
        <taxon>Alphaproteobacteria</taxon>
        <taxon>Sphingomonadales</taxon>
        <taxon>Sphingomonadaceae</taxon>
        <taxon>Blastomonas</taxon>
    </lineage>
</organism>
<evidence type="ECO:0000313" key="3">
    <source>
        <dbReference type="Proteomes" id="UP000248014"/>
    </source>
</evidence>
<gene>
    <name evidence="2" type="ORF">C7451_108161</name>
</gene>
<evidence type="ECO:0000313" key="2">
    <source>
        <dbReference type="EMBL" id="PXW74499.1"/>
    </source>
</evidence>
<reference evidence="2 3" key="1">
    <citation type="submission" date="2018-05" db="EMBL/GenBank/DDBJ databases">
        <title>Genomic Encyclopedia of Type Strains, Phase IV (KMG-IV): sequencing the most valuable type-strain genomes for metagenomic binning, comparative biology and taxonomic classification.</title>
        <authorList>
            <person name="Goeker M."/>
        </authorList>
    </citation>
    <scope>NUCLEOTIDE SEQUENCE [LARGE SCALE GENOMIC DNA]</scope>
    <source>
        <strain evidence="2 3">DSM 3183</strain>
    </source>
</reference>
<keyword evidence="3" id="KW-1185">Reference proteome</keyword>
<dbReference type="RefSeq" id="WP_146215358.1">
    <property type="nucleotide sequence ID" value="NZ_QJJM01000008.1"/>
</dbReference>
<evidence type="ECO:0000256" key="1">
    <source>
        <dbReference type="SAM" id="SignalP"/>
    </source>
</evidence>
<feature type="chain" id="PRO_5016101581" description="DUF3828 domain-containing protein" evidence="1">
    <location>
        <begin position="20"/>
        <end position="156"/>
    </location>
</feature>
<dbReference type="EMBL" id="QJJM01000008">
    <property type="protein sequence ID" value="PXW74499.1"/>
    <property type="molecule type" value="Genomic_DNA"/>
</dbReference>
<dbReference type="OrthoDB" id="7586086at2"/>